<proteinExistence type="predicted"/>
<dbReference type="RefSeq" id="WP_136062554.1">
    <property type="nucleotide sequence ID" value="NZ_CAAHFH010000002.1"/>
</dbReference>
<evidence type="ECO:0000313" key="3">
    <source>
        <dbReference type="EMBL" id="VGO21066.1"/>
    </source>
</evidence>
<dbReference type="Proteomes" id="UP000346198">
    <property type="component" value="Unassembled WGS sequence"/>
</dbReference>
<evidence type="ECO:0000313" key="4">
    <source>
        <dbReference type="Proteomes" id="UP000346198"/>
    </source>
</evidence>
<dbReference type="EMBL" id="CAAHFH010000002">
    <property type="protein sequence ID" value="VGO21066.1"/>
    <property type="molecule type" value="Genomic_DNA"/>
</dbReference>
<protein>
    <recommendedName>
        <fullName evidence="5">Lipoprotein LppC</fullName>
    </recommendedName>
</protein>
<evidence type="ECO:0000256" key="2">
    <source>
        <dbReference type="SAM" id="SignalP"/>
    </source>
</evidence>
<dbReference type="SUPFAM" id="SSF49777">
    <property type="entry name" value="PEBP-like"/>
    <property type="match status" value="1"/>
</dbReference>
<dbReference type="InterPro" id="IPR005247">
    <property type="entry name" value="YbhB_YbcL/LppC-like"/>
</dbReference>
<keyword evidence="4" id="KW-1185">Reference proteome</keyword>
<evidence type="ECO:0008006" key="5">
    <source>
        <dbReference type="Google" id="ProtNLM"/>
    </source>
</evidence>
<evidence type="ECO:0000256" key="1">
    <source>
        <dbReference type="SAM" id="MobiDB-lite"/>
    </source>
</evidence>
<accession>A0A6C2UPY3</accession>
<dbReference type="Pfam" id="PF01161">
    <property type="entry name" value="PBP"/>
    <property type="match status" value="1"/>
</dbReference>
<feature type="chain" id="PRO_5025482608" description="Lipoprotein LppC" evidence="2">
    <location>
        <begin position="24"/>
        <end position="678"/>
    </location>
</feature>
<keyword evidence="2" id="KW-0732">Signal</keyword>
<sequence>MKKFETAMIAVCMVIAMQVFARADNNAPRQEQGENITAEQTEKVKEILSHYDAASLTAKNAIAIHEAFREAGLRGGPSMNEAVKAAGFDPDKLRDLAPPPDAQQGSGTEAPGSQPQGQSSRYSVDQAISDRAQLNTIAFDGVAFLTGNMACNTFLPPGKVADFCGFQYMRDVDTNELGHNTSFVPLVANNVLSVLTDKQKGQLIALAKEQEPVLADFGYQRFPLVQAFYRQLTGDFPEGSTGLNRAAVMNYAAGFYEVDGLLSYRRAEVLGSIIRSLSDKQKEYLGKMVFNDSSTWPKLENQVDKRSMSHAAHVAVMTYASEMFSWYAGGVEADVYFCPERHATYFGSFFMKDIPAMGDDNYTISTSLTGDSGEAFLNLLTDGQRKLVTGLVDQQRAGLNEIVEIRREISIVLRGFQTSGKGDEEKVRTLSRRYGELDGEVSYFYAKAFAEVAGSLSADQKETLMKLRNLDPKYTPKGAFLYSEPIDMPKIPDTDFLFVSTATAKQVKMPQAKKVGSFQLTSPAVEDGGMLPVDFTGDGAAATLPLNWSGAPEGTKSFAVIMHHIAPDQTKWYWILYNIPATTTALPRNAPGGVGMLGNNSVNGRTEYAPPHSKGPGPKTYIYTVYALSAPVSVSVAPEKVNRDVLLTAMKGKILATAELETVYERKVGDNREPRAEK</sequence>
<feature type="compositionally biased region" description="Polar residues" evidence="1">
    <location>
        <begin position="103"/>
        <end position="123"/>
    </location>
</feature>
<gene>
    <name evidence="3" type="ORF">SCARR_03135</name>
</gene>
<dbReference type="CDD" id="cd00865">
    <property type="entry name" value="PEBP_bact_arch"/>
    <property type="match status" value="1"/>
</dbReference>
<dbReference type="InterPro" id="IPR008914">
    <property type="entry name" value="PEBP"/>
</dbReference>
<name>A0A6C2UPY3_9BACT</name>
<feature type="signal peptide" evidence="2">
    <location>
        <begin position="1"/>
        <end position="23"/>
    </location>
</feature>
<organism evidence="3 4">
    <name type="scientific">Pontiella sulfatireligans</name>
    <dbReference type="NCBI Taxonomy" id="2750658"/>
    <lineage>
        <taxon>Bacteria</taxon>
        <taxon>Pseudomonadati</taxon>
        <taxon>Kiritimatiellota</taxon>
        <taxon>Kiritimatiellia</taxon>
        <taxon>Kiritimatiellales</taxon>
        <taxon>Pontiellaceae</taxon>
        <taxon>Pontiella</taxon>
    </lineage>
</organism>
<feature type="region of interest" description="Disordered" evidence="1">
    <location>
        <begin position="90"/>
        <end position="124"/>
    </location>
</feature>
<dbReference type="AlphaFoldDB" id="A0A6C2UPY3"/>
<dbReference type="NCBIfam" id="TIGR00481">
    <property type="entry name" value="YbhB/YbcL family Raf kinase inhibitor-like protein"/>
    <property type="match status" value="1"/>
</dbReference>
<dbReference type="InterPro" id="IPR036610">
    <property type="entry name" value="PEBP-like_sf"/>
</dbReference>
<reference evidence="3 4" key="1">
    <citation type="submission" date="2019-04" db="EMBL/GenBank/DDBJ databases">
        <authorList>
            <person name="Van Vliet M D."/>
        </authorList>
    </citation>
    <scope>NUCLEOTIDE SEQUENCE [LARGE SCALE GENOMIC DNA]</scope>
    <source>
        <strain evidence="3 4">F21</strain>
    </source>
</reference>
<dbReference type="Gene3D" id="3.90.280.10">
    <property type="entry name" value="PEBP-like"/>
    <property type="match status" value="1"/>
</dbReference>